<dbReference type="Pfam" id="PF00892">
    <property type="entry name" value="EamA"/>
    <property type="match status" value="2"/>
</dbReference>
<sequence length="290" mass="31860">MDKKVTIWANLALLLVAAIWGGGFVATKNALSEITPLYLMAFRFTIAFFILAIIFFKKVKNINKAELIGGIVIGLFLFSGFASQTIGLQFTTPGKQAFLTGTNVVMVPFLYWALYKKRPDLYSFIGAILCFIGIGALTYNKGMSINFGDLLTLICAVFFAGHIVSTGYYAEKLEPINLTVIQFGVAAILSILTAIFMEPSIKHISFNGYLAVLYLSILSTCIAFLLQTVAQKYTKSTSAAIFLSMEAVFGSIFSVIFIGETFTLRTIIGCALILISVITVETKWEFLRGR</sequence>
<dbReference type="eggNOG" id="COG0697">
    <property type="taxonomic scope" value="Bacteria"/>
</dbReference>
<gene>
    <name evidence="9" type="ORF">CAAU_0133</name>
</gene>
<feature type="transmembrane region" description="Helical" evidence="7">
    <location>
        <begin position="121"/>
        <end position="139"/>
    </location>
</feature>
<dbReference type="EMBL" id="CAKP01000002">
    <property type="protein sequence ID" value="CCC57783.1"/>
    <property type="molecule type" value="Genomic_DNA"/>
</dbReference>
<evidence type="ECO:0000256" key="2">
    <source>
        <dbReference type="ARBA" id="ARBA00007362"/>
    </source>
</evidence>
<dbReference type="InterPro" id="IPR037185">
    <property type="entry name" value="EmrE-like"/>
</dbReference>
<feature type="transmembrane region" description="Helical" evidence="7">
    <location>
        <begin position="96"/>
        <end position="114"/>
    </location>
</feature>
<keyword evidence="10" id="KW-1185">Reference proteome</keyword>
<evidence type="ECO:0000259" key="8">
    <source>
        <dbReference type="Pfam" id="PF00892"/>
    </source>
</evidence>
<protein>
    <submittedName>
        <fullName evidence="9">Permease of the drug/metabolite transporter (DMT) superfamily</fullName>
    </submittedName>
</protein>
<feature type="transmembrane region" description="Helical" evidence="7">
    <location>
        <begin position="37"/>
        <end position="56"/>
    </location>
</feature>
<dbReference type="PANTHER" id="PTHR42920">
    <property type="entry name" value="OS03G0707200 PROTEIN-RELATED"/>
    <property type="match status" value="1"/>
</dbReference>
<dbReference type="InterPro" id="IPR000620">
    <property type="entry name" value="EamA_dom"/>
</dbReference>
<dbReference type="PANTHER" id="PTHR42920:SF5">
    <property type="entry name" value="EAMA DOMAIN-CONTAINING PROTEIN"/>
    <property type="match status" value="1"/>
</dbReference>
<dbReference type="Gene3D" id="1.10.3730.20">
    <property type="match status" value="1"/>
</dbReference>
<keyword evidence="6 7" id="KW-0472">Membrane</keyword>
<evidence type="ECO:0000313" key="9">
    <source>
        <dbReference type="EMBL" id="CCC57783.1"/>
    </source>
</evidence>
<keyword evidence="4 7" id="KW-0812">Transmembrane</keyword>
<feature type="transmembrane region" description="Helical" evidence="7">
    <location>
        <begin position="264"/>
        <end position="280"/>
    </location>
</feature>
<evidence type="ECO:0000256" key="6">
    <source>
        <dbReference type="ARBA" id="ARBA00023136"/>
    </source>
</evidence>
<dbReference type="GO" id="GO:0005886">
    <property type="term" value="C:plasma membrane"/>
    <property type="evidence" value="ECO:0007669"/>
    <property type="project" value="UniProtKB-SubCell"/>
</dbReference>
<accession>G0V3U3</accession>
<keyword evidence="5 7" id="KW-1133">Transmembrane helix</keyword>
<reference evidence="9 10" key="1">
    <citation type="journal article" date="2011" name="J. Bacteriol.">
        <title>Draft genome sequence of Caloramator australicus strain RC3T, a thermoanaerobe from the Great Artesian Basin of Australia.</title>
        <authorList>
            <person name="Ogg C.D."/>
            <person name="Patel B.K.C."/>
        </authorList>
    </citation>
    <scope>NUCLEOTIDE SEQUENCE [LARGE SCALE GENOMIC DNA]</scope>
    <source>
        <strain evidence="9 10">RC3</strain>
    </source>
</reference>
<evidence type="ECO:0000256" key="4">
    <source>
        <dbReference type="ARBA" id="ARBA00022692"/>
    </source>
</evidence>
<evidence type="ECO:0000313" key="10">
    <source>
        <dbReference type="Proteomes" id="UP000007652"/>
    </source>
</evidence>
<evidence type="ECO:0000256" key="3">
    <source>
        <dbReference type="ARBA" id="ARBA00022475"/>
    </source>
</evidence>
<comment type="subcellular location">
    <subcellularLocation>
        <location evidence="1">Cell membrane</location>
        <topology evidence="1">Multi-pass membrane protein</topology>
    </subcellularLocation>
</comment>
<comment type="caution">
    <text evidence="9">The sequence shown here is derived from an EMBL/GenBank/DDBJ whole genome shotgun (WGS) entry which is preliminary data.</text>
</comment>
<evidence type="ECO:0000256" key="5">
    <source>
        <dbReference type="ARBA" id="ARBA00022989"/>
    </source>
</evidence>
<feature type="transmembrane region" description="Helical" evidence="7">
    <location>
        <begin position="176"/>
        <end position="196"/>
    </location>
</feature>
<comment type="similarity">
    <text evidence="2">Belongs to the EamA transporter family.</text>
</comment>
<dbReference type="InterPro" id="IPR051258">
    <property type="entry name" value="Diverse_Substrate_Transporter"/>
</dbReference>
<dbReference type="OrthoDB" id="9804865at2"/>
<evidence type="ECO:0000256" key="1">
    <source>
        <dbReference type="ARBA" id="ARBA00004651"/>
    </source>
</evidence>
<feature type="transmembrane region" description="Helical" evidence="7">
    <location>
        <begin position="208"/>
        <end position="226"/>
    </location>
</feature>
<dbReference type="SUPFAM" id="SSF103481">
    <property type="entry name" value="Multidrug resistance efflux transporter EmrE"/>
    <property type="match status" value="2"/>
</dbReference>
<feature type="transmembrane region" description="Helical" evidence="7">
    <location>
        <begin position="145"/>
        <end position="164"/>
    </location>
</feature>
<dbReference type="AlphaFoldDB" id="G0V3U3"/>
<dbReference type="STRING" id="857293.CAAU_0133"/>
<evidence type="ECO:0000256" key="7">
    <source>
        <dbReference type="SAM" id="Phobius"/>
    </source>
</evidence>
<feature type="transmembrane region" description="Helical" evidence="7">
    <location>
        <begin position="238"/>
        <end position="258"/>
    </location>
</feature>
<name>G0V3U3_9CLOT</name>
<feature type="transmembrane region" description="Helical" evidence="7">
    <location>
        <begin position="7"/>
        <end position="25"/>
    </location>
</feature>
<dbReference type="RefSeq" id="WP_008907506.1">
    <property type="nucleotide sequence ID" value="NZ_CAKP01000002.1"/>
</dbReference>
<feature type="domain" description="EamA" evidence="8">
    <location>
        <begin position="8"/>
        <end position="136"/>
    </location>
</feature>
<feature type="domain" description="EamA" evidence="8">
    <location>
        <begin position="147"/>
        <end position="280"/>
    </location>
</feature>
<proteinExistence type="inferred from homology"/>
<feature type="transmembrane region" description="Helical" evidence="7">
    <location>
        <begin position="68"/>
        <end position="90"/>
    </location>
</feature>
<organism evidence="9 10">
    <name type="scientific">Caloramator australicus RC3</name>
    <dbReference type="NCBI Taxonomy" id="857293"/>
    <lineage>
        <taxon>Bacteria</taxon>
        <taxon>Bacillati</taxon>
        <taxon>Bacillota</taxon>
        <taxon>Clostridia</taxon>
        <taxon>Eubacteriales</taxon>
        <taxon>Clostridiaceae</taxon>
        <taxon>Caloramator</taxon>
    </lineage>
</organism>
<dbReference type="Proteomes" id="UP000007652">
    <property type="component" value="Unassembled WGS sequence"/>
</dbReference>
<keyword evidence="3" id="KW-1003">Cell membrane</keyword>